<evidence type="ECO:0000256" key="7">
    <source>
        <dbReference type="ARBA" id="ARBA00022714"/>
    </source>
</evidence>
<accession>A0A9P9DPS0</accession>
<evidence type="ECO:0000256" key="2">
    <source>
        <dbReference type="ARBA" id="ARBA00002149"/>
    </source>
</evidence>
<dbReference type="EMBL" id="JAGMUV010000023">
    <property type="protein sequence ID" value="KAH7123051.1"/>
    <property type="molecule type" value="Genomic_DNA"/>
</dbReference>
<evidence type="ECO:0000256" key="6">
    <source>
        <dbReference type="ARBA" id="ARBA00014931"/>
    </source>
</evidence>
<comment type="cofactor">
    <cofactor evidence="1">
        <name>Fe cation</name>
        <dbReference type="ChEBI" id="CHEBI:24875"/>
    </cofactor>
</comment>
<keyword evidence="8" id="KW-0479">Metal-binding</keyword>
<dbReference type="GO" id="GO:0019133">
    <property type="term" value="F:choline monooxygenase activity"/>
    <property type="evidence" value="ECO:0007669"/>
    <property type="project" value="UniProtKB-EC"/>
</dbReference>
<dbReference type="EC" id="1.14.15.7" evidence="5"/>
<comment type="function">
    <text evidence="2">Catalyzes the first step of the osmoprotectant glycine betaine synthesis.</text>
</comment>
<dbReference type="InterPro" id="IPR015879">
    <property type="entry name" value="Ring_hydroxy_dOase_asu_C_dom"/>
</dbReference>
<comment type="caution">
    <text evidence="14">The sequence shown here is derived from an EMBL/GenBank/DDBJ whole genome shotgun (WGS) entry which is preliminary data.</text>
</comment>
<gene>
    <name evidence="14" type="ORF">EDB81DRAFT_861248</name>
</gene>
<keyword evidence="10" id="KW-0408">Iron</keyword>
<dbReference type="Pfam" id="PF00848">
    <property type="entry name" value="Ring_hydroxyl_A"/>
    <property type="match status" value="1"/>
</dbReference>
<dbReference type="AlphaFoldDB" id="A0A9P9DPS0"/>
<dbReference type="SUPFAM" id="SSF55961">
    <property type="entry name" value="Bet v1-like"/>
    <property type="match status" value="1"/>
</dbReference>
<dbReference type="PROSITE" id="PS51296">
    <property type="entry name" value="RIESKE"/>
    <property type="match status" value="1"/>
</dbReference>
<keyword evidence="11" id="KW-0411">Iron-sulfur</keyword>
<feature type="domain" description="Rieske" evidence="13">
    <location>
        <begin position="124"/>
        <end position="211"/>
    </location>
</feature>
<organism evidence="14 15">
    <name type="scientific">Dactylonectria macrodidyma</name>
    <dbReference type="NCBI Taxonomy" id="307937"/>
    <lineage>
        <taxon>Eukaryota</taxon>
        <taxon>Fungi</taxon>
        <taxon>Dikarya</taxon>
        <taxon>Ascomycota</taxon>
        <taxon>Pezizomycotina</taxon>
        <taxon>Sordariomycetes</taxon>
        <taxon>Hypocreomycetidae</taxon>
        <taxon>Hypocreales</taxon>
        <taxon>Nectriaceae</taxon>
        <taxon>Dactylonectria</taxon>
    </lineage>
</organism>
<evidence type="ECO:0000256" key="10">
    <source>
        <dbReference type="ARBA" id="ARBA00023004"/>
    </source>
</evidence>
<dbReference type="Proteomes" id="UP000738349">
    <property type="component" value="Unassembled WGS sequence"/>
</dbReference>
<evidence type="ECO:0000313" key="14">
    <source>
        <dbReference type="EMBL" id="KAH7123051.1"/>
    </source>
</evidence>
<evidence type="ECO:0000313" key="15">
    <source>
        <dbReference type="Proteomes" id="UP000738349"/>
    </source>
</evidence>
<dbReference type="InterPro" id="IPR017941">
    <property type="entry name" value="Rieske_2Fe-2S"/>
</dbReference>
<dbReference type="InterPro" id="IPR036922">
    <property type="entry name" value="Rieske_2Fe-2S_sf"/>
</dbReference>
<dbReference type="CDD" id="cd00680">
    <property type="entry name" value="RHO_alpha_C"/>
    <property type="match status" value="1"/>
</dbReference>
<evidence type="ECO:0000256" key="5">
    <source>
        <dbReference type="ARBA" id="ARBA00012763"/>
    </source>
</evidence>
<keyword evidence="7" id="KW-0001">2Fe-2S</keyword>
<comment type="similarity">
    <text evidence="4">Belongs to the choline monooxygenase family.</text>
</comment>
<evidence type="ECO:0000256" key="4">
    <source>
        <dbReference type="ARBA" id="ARBA00010848"/>
    </source>
</evidence>
<evidence type="ECO:0000256" key="12">
    <source>
        <dbReference type="ARBA" id="ARBA00049097"/>
    </source>
</evidence>
<dbReference type="InterPro" id="IPR001663">
    <property type="entry name" value="Rng_hydr_dOase-A"/>
</dbReference>
<reference evidence="14" key="1">
    <citation type="journal article" date="2021" name="Nat. Commun.">
        <title>Genetic determinants of endophytism in the Arabidopsis root mycobiome.</title>
        <authorList>
            <person name="Mesny F."/>
            <person name="Miyauchi S."/>
            <person name="Thiergart T."/>
            <person name="Pickel B."/>
            <person name="Atanasova L."/>
            <person name="Karlsson M."/>
            <person name="Huettel B."/>
            <person name="Barry K.W."/>
            <person name="Haridas S."/>
            <person name="Chen C."/>
            <person name="Bauer D."/>
            <person name="Andreopoulos W."/>
            <person name="Pangilinan J."/>
            <person name="LaButti K."/>
            <person name="Riley R."/>
            <person name="Lipzen A."/>
            <person name="Clum A."/>
            <person name="Drula E."/>
            <person name="Henrissat B."/>
            <person name="Kohler A."/>
            <person name="Grigoriev I.V."/>
            <person name="Martin F.M."/>
            <person name="Hacquard S."/>
        </authorList>
    </citation>
    <scope>NUCLEOTIDE SEQUENCE</scope>
    <source>
        <strain evidence="14">MPI-CAGE-AT-0147</strain>
    </source>
</reference>
<name>A0A9P9DPS0_9HYPO</name>
<dbReference type="GO" id="GO:0005506">
    <property type="term" value="F:iron ion binding"/>
    <property type="evidence" value="ECO:0007669"/>
    <property type="project" value="InterPro"/>
</dbReference>
<dbReference type="GO" id="GO:0051537">
    <property type="term" value="F:2 iron, 2 sulfur cluster binding"/>
    <property type="evidence" value="ECO:0007669"/>
    <property type="project" value="UniProtKB-KW"/>
</dbReference>
<dbReference type="PRINTS" id="PR00090">
    <property type="entry name" value="RNGDIOXGNASE"/>
</dbReference>
<dbReference type="PANTHER" id="PTHR43756:SF5">
    <property type="entry name" value="CHOLINE MONOOXYGENASE, CHLOROPLASTIC"/>
    <property type="match status" value="1"/>
</dbReference>
<evidence type="ECO:0000256" key="1">
    <source>
        <dbReference type="ARBA" id="ARBA00001962"/>
    </source>
</evidence>
<keyword evidence="9" id="KW-0560">Oxidoreductase</keyword>
<evidence type="ECO:0000259" key="13">
    <source>
        <dbReference type="PROSITE" id="PS51296"/>
    </source>
</evidence>
<keyword evidence="15" id="KW-1185">Reference proteome</keyword>
<evidence type="ECO:0000256" key="8">
    <source>
        <dbReference type="ARBA" id="ARBA00022723"/>
    </source>
</evidence>
<dbReference type="PANTHER" id="PTHR43756">
    <property type="entry name" value="CHOLINE MONOOXYGENASE, CHLOROPLASTIC"/>
    <property type="match status" value="1"/>
</dbReference>
<proteinExistence type="inferred from homology"/>
<dbReference type="CDD" id="cd03469">
    <property type="entry name" value="Rieske_RO_Alpha_N"/>
    <property type="match status" value="1"/>
</dbReference>
<evidence type="ECO:0000256" key="9">
    <source>
        <dbReference type="ARBA" id="ARBA00023002"/>
    </source>
</evidence>
<dbReference type="SUPFAM" id="SSF50022">
    <property type="entry name" value="ISP domain"/>
    <property type="match status" value="1"/>
</dbReference>
<dbReference type="Pfam" id="PF00355">
    <property type="entry name" value="Rieske"/>
    <property type="match status" value="1"/>
</dbReference>
<dbReference type="Gene3D" id="2.102.10.10">
    <property type="entry name" value="Rieske [2Fe-2S] iron-sulphur domain"/>
    <property type="match status" value="1"/>
</dbReference>
<evidence type="ECO:0000256" key="11">
    <source>
        <dbReference type="ARBA" id="ARBA00023014"/>
    </source>
</evidence>
<dbReference type="OrthoDB" id="426882at2759"/>
<protein>
    <recommendedName>
        <fullName evidence="6">Choline monooxygenase, chloroplastic</fullName>
        <ecNumber evidence="5">1.14.15.7</ecNumber>
    </recommendedName>
</protein>
<comment type="catalytic activity">
    <reaction evidence="12">
        <text>choline + 2 reduced [2Fe-2S]-[ferredoxin] + O2 + 2 H(+) = betaine aldehyde hydrate + 2 oxidized [2Fe-2S]-[ferredoxin] + H2O</text>
        <dbReference type="Rhea" id="RHEA:17769"/>
        <dbReference type="Rhea" id="RHEA-COMP:10000"/>
        <dbReference type="Rhea" id="RHEA-COMP:10001"/>
        <dbReference type="ChEBI" id="CHEBI:15354"/>
        <dbReference type="ChEBI" id="CHEBI:15377"/>
        <dbReference type="ChEBI" id="CHEBI:15378"/>
        <dbReference type="ChEBI" id="CHEBI:15379"/>
        <dbReference type="ChEBI" id="CHEBI:15870"/>
        <dbReference type="ChEBI" id="CHEBI:33737"/>
        <dbReference type="ChEBI" id="CHEBI:33738"/>
        <dbReference type="EC" id="1.14.15.7"/>
    </reaction>
</comment>
<sequence length="485" mass="55541">MVFILGDVFRDDTCHGFDPIQASVLSPQRSHHVKRLILGKQLSSYSVSQTLTTMPPFTVDPFGALVVVGLALLARFLWYAYSVQKIRSPGASKLASTVRALPATWYRSEEIYQLERRAIFAKKWILVTHQLRFTDNGKWIRFKEAGFQFFLVRNNEGKINGFHNICRHRAFPIVTKEEGKSSVLSCKYHGWSYGLNGQLAKAPGYTDMKEFDKTQNGLFPIHVHLDANGFIWVNLDASDKPEPFSDEFHNIDQMSRHKVFDFKDYHFDHTWEMSGDYNWKTLADNYNECYHCKTAHPDAGSVADLQAYKVETRGGNIEHFANTSEKQADEGLTIVSNYYFPNACMTVSPHFFYMMRCVPTSPFHSSMEYEVYRHKDASDEDFKKIDSMFKRILGEDKWLCNNAQENLNSGVFVNGEMHPRMEQGPLYFQSRVRELLKRHKKLEEAALREINPAQRASPNGASATEKDLGLCSGLACSNQGSALEW</sequence>
<dbReference type="Gene3D" id="3.90.380.10">
    <property type="entry name" value="Naphthalene 1,2-dioxygenase Alpha Subunit, Chain A, domain 1"/>
    <property type="match status" value="2"/>
</dbReference>
<evidence type="ECO:0000256" key="3">
    <source>
        <dbReference type="ARBA" id="ARBA00004866"/>
    </source>
</evidence>
<comment type="pathway">
    <text evidence="3">Amine and polyamine biosynthesis; betaine biosynthesis via choline pathway; betaine aldehyde from choline (monooxygenase route): step 1/1.</text>
</comment>